<protein>
    <recommendedName>
        <fullName evidence="4">Beta-glucosidase</fullName>
    </recommendedName>
</protein>
<reference evidence="3" key="1">
    <citation type="journal article" date="2019" name="Int. J. Syst. Evol. Microbiol.">
        <title>The Global Catalogue of Microorganisms (GCM) 10K type strain sequencing project: providing services to taxonomists for standard genome sequencing and annotation.</title>
        <authorList>
            <consortium name="The Broad Institute Genomics Platform"/>
            <consortium name="The Broad Institute Genome Sequencing Center for Infectious Disease"/>
            <person name="Wu L."/>
            <person name="Ma J."/>
        </authorList>
    </citation>
    <scope>NUCLEOTIDE SEQUENCE [LARGE SCALE GENOMIC DNA]</scope>
    <source>
        <strain evidence="3">CGMCC 4.5798</strain>
    </source>
</reference>
<comment type="caution">
    <text evidence="2">The sequence shown here is derived from an EMBL/GenBank/DDBJ whole genome shotgun (WGS) entry which is preliminary data.</text>
</comment>
<dbReference type="Proteomes" id="UP001596086">
    <property type="component" value="Unassembled WGS sequence"/>
</dbReference>
<dbReference type="RefSeq" id="WP_379771690.1">
    <property type="nucleotide sequence ID" value="NZ_JBHSMZ010000008.1"/>
</dbReference>
<proteinExistence type="predicted"/>
<keyword evidence="1" id="KW-0732">Signal</keyword>
<feature type="signal peptide" evidence="1">
    <location>
        <begin position="1"/>
        <end position="24"/>
    </location>
</feature>
<evidence type="ECO:0000313" key="3">
    <source>
        <dbReference type="Proteomes" id="UP001596086"/>
    </source>
</evidence>
<evidence type="ECO:0000313" key="2">
    <source>
        <dbReference type="EMBL" id="MFC5549492.1"/>
    </source>
</evidence>
<sequence length="53" mass="5530">MKKNWKARIAVAAALAAFAGAAFAGGDADIAQRVEALLLQMTIEEKAGQLNQS</sequence>
<evidence type="ECO:0008006" key="4">
    <source>
        <dbReference type="Google" id="ProtNLM"/>
    </source>
</evidence>
<feature type="chain" id="PRO_5046281203" description="Beta-glucosidase" evidence="1">
    <location>
        <begin position="25"/>
        <end position="53"/>
    </location>
</feature>
<evidence type="ECO:0000256" key="1">
    <source>
        <dbReference type="SAM" id="SignalP"/>
    </source>
</evidence>
<gene>
    <name evidence="2" type="ORF">ACFPO9_13325</name>
</gene>
<dbReference type="EMBL" id="JBHSMZ010000008">
    <property type="protein sequence ID" value="MFC5549492.1"/>
    <property type="molecule type" value="Genomic_DNA"/>
</dbReference>
<accession>A0ABW0RXI2</accession>
<name>A0ABW0RXI2_9BURK</name>
<keyword evidence="3" id="KW-1185">Reference proteome</keyword>
<organism evidence="2 3">
    <name type="scientific">Massilia aerilata</name>
    <dbReference type="NCBI Taxonomy" id="453817"/>
    <lineage>
        <taxon>Bacteria</taxon>
        <taxon>Pseudomonadati</taxon>
        <taxon>Pseudomonadota</taxon>
        <taxon>Betaproteobacteria</taxon>
        <taxon>Burkholderiales</taxon>
        <taxon>Oxalobacteraceae</taxon>
        <taxon>Telluria group</taxon>
        <taxon>Massilia</taxon>
    </lineage>
</organism>